<dbReference type="Gene3D" id="3.40.50.1000">
    <property type="entry name" value="HAD superfamily/HAD-like"/>
    <property type="match status" value="1"/>
</dbReference>
<evidence type="ECO:0000256" key="9">
    <source>
        <dbReference type="ARBA" id="ARBA00022989"/>
    </source>
</evidence>
<evidence type="ECO:0000256" key="7">
    <source>
        <dbReference type="ARBA" id="ARBA00022840"/>
    </source>
</evidence>
<keyword evidence="7 11" id="KW-0067">ATP-binding</keyword>
<dbReference type="SUPFAM" id="SSF56784">
    <property type="entry name" value="HAD-like"/>
    <property type="match status" value="1"/>
</dbReference>
<dbReference type="AlphaFoldDB" id="A0A1I4CKD9"/>
<dbReference type="Proteomes" id="UP000198725">
    <property type="component" value="Unassembled WGS sequence"/>
</dbReference>
<dbReference type="InterPro" id="IPR007029">
    <property type="entry name" value="YHS_dom"/>
</dbReference>
<dbReference type="InterPro" id="IPR027256">
    <property type="entry name" value="P-typ_ATPase_IB"/>
</dbReference>
<dbReference type="SFLD" id="SFLDS00003">
    <property type="entry name" value="Haloacid_Dehalogenase"/>
    <property type="match status" value="1"/>
</dbReference>
<dbReference type="SFLD" id="SFLDG00002">
    <property type="entry name" value="C1.7:_P-type_atpase_like"/>
    <property type="match status" value="1"/>
</dbReference>
<dbReference type="GO" id="GO:0016887">
    <property type="term" value="F:ATP hydrolysis activity"/>
    <property type="evidence" value="ECO:0007669"/>
    <property type="project" value="InterPro"/>
</dbReference>
<dbReference type="FunFam" id="2.70.150.10:FF:000020">
    <property type="entry name" value="Copper-exporting P-type ATPase A"/>
    <property type="match status" value="1"/>
</dbReference>
<dbReference type="SFLD" id="SFLDF00027">
    <property type="entry name" value="p-type_atpase"/>
    <property type="match status" value="1"/>
</dbReference>
<feature type="transmembrane region" description="Helical" evidence="11">
    <location>
        <begin position="206"/>
        <end position="226"/>
    </location>
</feature>
<evidence type="ECO:0000259" key="12">
    <source>
        <dbReference type="SMART" id="SM00746"/>
    </source>
</evidence>
<dbReference type="GO" id="GO:0055070">
    <property type="term" value="P:copper ion homeostasis"/>
    <property type="evidence" value="ECO:0007669"/>
    <property type="project" value="TreeGrafter"/>
</dbReference>
<dbReference type="GO" id="GO:0043682">
    <property type="term" value="F:P-type divalent copper transporter activity"/>
    <property type="evidence" value="ECO:0007669"/>
    <property type="project" value="TreeGrafter"/>
</dbReference>
<comment type="subcellular location">
    <subcellularLocation>
        <location evidence="1">Cell membrane</location>
        <topology evidence="1">Multi-pass membrane protein</topology>
    </subcellularLocation>
</comment>
<evidence type="ECO:0000256" key="6">
    <source>
        <dbReference type="ARBA" id="ARBA00022741"/>
    </source>
</evidence>
<reference evidence="14" key="1">
    <citation type="submission" date="2016-10" db="EMBL/GenBank/DDBJ databases">
        <authorList>
            <person name="Varghese N."/>
            <person name="Submissions S."/>
        </authorList>
    </citation>
    <scope>NUCLEOTIDE SEQUENCE [LARGE SCALE GENOMIC DNA]</scope>
    <source>
        <strain evidence="14">MO64</strain>
    </source>
</reference>
<evidence type="ECO:0000256" key="5">
    <source>
        <dbReference type="ARBA" id="ARBA00022723"/>
    </source>
</evidence>
<protein>
    <submittedName>
        <fullName evidence="13">Cu+-exporting ATPase</fullName>
    </submittedName>
</protein>
<evidence type="ECO:0000256" key="8">
    <source>
        <dbReference type="ARBA" id="ARBA00022967"/>
    </source>
</evidence>
<dbReference type="InterPro" id="IPR011017">
    <property type="entry name" value="TRASH_dom"/>
</dbReference>
<dbReference type="InterPro" id="IPR023214">
    <property type="entry name" value="HAD_sf"/>
</dbReference>
<evidence type="ECO:0000256" key="3">
    <source>
        <dbReference type="ARBA" id="ARBA00022475"/>
    </source>
</evidence>
<feature type="transmembrane region" description="Helical" evidence="11">
    <location>
        <begin position="463"/>
        <end position="485"/>
    </location>
</feature>
<keyword evidence="3 11" id="KW-1003">Cell membrane</keyword>
<dbReference type="SMART" id="SM00746">
    <property type="entry name" value="TRASH"/>
    <property type="match status" value="2"/>
</dbReference>
<dbReference type="SUPFAM" id="SSF47240">
    <property type="entry name" value="Ferritin-like"/>
    <property type="match status" value="2"/>
</dbReference>
<feature type="transmembrane region" description="Helical" evidence="11">
    <location>
        <begin position="836"/>
        <end position="855"/>
    </location>
</feature>
<gene>
    <name evidence="13" type="ORF">SAMN05192579_10736</name>
</gene>
<feature type="transmembrane region" description="Helical" evidence="11">
    <location>
        <begin position="270"/>
        <end position="296"/>
    </location>
</feature>
<sequence>MSPVDSCCHGEGAAPGGMAIDPVCGMTVDPAATKHASVHAGQTFHFCCAGCREKFEAEPQRYIRSAEPSPARRATTTSASSCCHGNHAANSGASAKRPGATSTDLVCGMSVDPDSAQHRAEHDGRTWYFCSARCREKFVADPSAWTGERKPSLEAPAGTLYTCPMHPEVEQVGPGDCPKCGMALEPMLPDADADDGGELAAMTRRFWTLLALTAPVFVLAMGPHLFGWHLPPPWDRLSGWIEAFLASVVVLWGGAPFFRRGWRSLKPWQPNMYTLIGLGAGVAWLYSAVAFIWPGIFPAGFRDAHGRVGVYFESAAVIVTLVTLGDFLDMRARRRTGAALKALLGLAPKTARRIADDGSETDVPLDEVRTGDVLRVRPGEKLPVDGVVIDGASHVDESMLTGEPMPVSKQVDDVLTGGTVNQDGALTMRAEKVGGETMLAQIVALVAKAQRSKAPLQRVADRVAAWFVPTVVAVALLAFAVWALLGPQPQLAHALIAAVSVLVIACPCALGLATPISIMVASGRGAQQGVLFKDAGVIESLRGIDTLVLDKTGTLTEGKPTLADLVVLGEWPRERLLALAAALERSSEHPLARAILHAAKAEHLRLPSATDFRALTGRGVAATVEGDAVLLGNTRLMAESSVPVDDDASARAEQMRGQGTTAMFLAIDGHLAAVLAVADRIKSTTPAAIKALHADGLRIVMLTGDSAITAQAVAGELGIDEVHADVSPTDKAAVVERLKAEGRRVAMAGDGINDAPALAAADIGIAMGSGTDVAMESAQLTLVKSDLGAIVRARKLSHATVRNIHQNLFFAFVYNAVGIPLAAGVLYPWFGIVLSPMIAALAMSLSSISVVSNALRLRKVRL</sequence>
<dbReference type="Gene3D" id="1.10.620.20">
    <property type="entry name" value="Ribonucleotide Reductase, subunit A"/>
    <property type="match status" value="2"/>
</dbReference>
<dbReference type="PRINTS" id="PR00119">
    <property type="entry name" value="CATATPASE"/>
</dbReference>
<dbReference type="InterPro" id="IPR059000">
    <property type="entry name" value="ATPase_P-type_domA"/>
</dbReference>
<evidence type="ECO:0000256" key="4">
    <source>
        <dbReference type="ARBA" id="ARBA00022692"/>
    </source>
</evidence>
<keyword evidence="5 11" id="KW-0479">Metal-binding</keyword>
<dbReference type="InterPro" id="IPR036412">
    <property type="entry name" value="HAD-like_sf"/>
</dbReference>
<dbReference type="Pfam" id="PF19335">
    <property type="entry name" value="HMBD"/>
    <property type="match status" value="1"/>
</dbReference>
<dbReference type="EMBL" id="FOSR01000007">
    <property type="protein sequence ID" value="SFK81375.1"/>
    <property type="molecule type" value="Genomic_DNA"/>
</dbReference>
<dbReference type="CDD" id="cd02094">
    <property type="entry name" value="P-type_ATPase_Cu-like"/>
    <property type="match status" value="1"/>
</dbReference>
<evidence type="ECO:0000256" key="1">
    <source>
        <dbReference type="ARBA" id="ARBA00004651"/>
    </source>
</evidence>
<dbReference type="Pfam" id="PF00122">
    <property type="entry name" value="E1-E2_ATPase"/>
    <property type="match status" value="1"/>
</dbReference>
<accession>A0A1I4CKD9</accession>
<dbReference type="PANTHER" id="PTHR43520">
    <property type="entry name" value="ATP7, ISOFORM B"/>
    <property type="match status" value="1"/>
</dbReference>
<dbReference type="GO" id="GO:0005524">
    <property type="term" value="F:ATP binding"/>
    <property type="evidence" value="ECO:0007669"/>
    <property type="project" value="UniProtKB-UniRule"/>
</dbReference>
<proteinExistence type="inferred from homology"/>
<dbReference type="NCBIfam" id="TIGR01525">
    <property type="entry name" value="ATPase-IB_hvy"/>
    <property type="match status" value="1"/>
</dbReference>
<organism evidence="13 14">
    <name type="scientific">Rhodanobacter glycinis</name>
    <dbReference type="NCBI Taxonomy" id="582702"/>
    <lineage>
        <taxon>Bacteria</taxon>
        <taxon>Pseudomonadati</taxon>
        <taxon>Pseudomonadota</taxon>
        <taxon>Gammaproteobacteria</taxon>
        <taxon>Lysobacterales</taxon>
        <taxon>Rhodanobacteraceae</taxon>
        <taxon>Rhodanobacter</taxon>
    </lineage>
</organism>
<dbReference type="RefSeq" id="WP_092703408.1">
    <property type="nucleotide sequence ID" value="NZ_FOSR01000007.1"/>
</dbReference>
<dbReference type="PROSITE" id="PS00154">
    <property type="entry name" value="ATPASE_E1_E2"/>
    <property type="match status" value="1"/>
</dbReference>
<dbReference type="Pfam" id="PF04945">
    <property type="entry name" value="YHS"/>
    <property type="match status" value="2"/>
</dbReference>
<dbReference type="GO" id="GO:0016491">
    <property type="term" value="F:oxidoreductase activity"/>
    <property type="evidence" value="ECO:0007669"/>
    <property type="project" value="InterPro"/>
</dbReference>
<keyword evidence="14" id="KW-1185">Reference proteome</keyword>
<dbReference type="NCBIfam" id="TIGR01494">
    <property type="entry name" value="ATPase_P-type"/>
    <property type="match status" value="1"/>
</dbReference>
<dbReference type="GO" id="GO:0060003">
    <property type="term" value="P:copper ion export"/>
    <property type="evidence" value="ECO:0007669"/>
    <property type="project" value="UniProtKB-ARBA"/>
</dbReference>
<dbReference type="InterPro" id="IPR012348">
    <property type="entry name" value="RNR-like"/>
</dbReference>
<feature type="transmembrane region" description="Helical" evidence="11">
    <location>
        <begin position="491"/>
        <end position="514"/>
    </location>
</feature>
<name>A0A1I4CKD9_9GAMM</name>
<dbReference type="InterPro" id="IPR045800">
    <property type="entry name" value="HMBD"/>
</dbReference>
<feature type="transmembrane region" description="Helical" evidence="11">
    <location>
        <begin position="808"/>
        <end position="830"/>
    </location>
</feature>
<dbReference type="Gene3D" id="2.70.150.10">
    <property type="entry name" value="Calcium-transporting ATPase, cytoplasmic transduction domain A"/>
    <property type="match status" value="1"/>
</dbReference>
<evidence type="ECO:0000256" key="10">
    <source>
        <dbReference type="ARBA" id="ARBA00023136"/>
    </source>
</evidence>
<keyword evidence="8" id="KW-1278">Translocase</keyword>
<dbReference type="PANTHER" id="PTHR43520:SF8">
    <property type="entry name" value="P-TYPE CU(+) TRANSPORTER"/>
    <property type="match status" value="1"/>
</dbReference>
<evidence type="ECO:0000313" key="14">
    <source>
        <dbReference type="Proteomes" id="UP000198725"/>
    </source>
</evidence>
<keyword evidence="9 11" id="KW-1133">Transmembrane helix</keyword>
<dbReference type="InterPro" id="IPR023298">
    <property type="entry name" value="ATPase_P-typ_TM_dom_sf"/>
</dbReference>
<feature type="transmembrane region" description="Helical" evidence="11">
    <location>
        <begin position="308"/>
        <end position="328"/>
    </location>
</feature>
<dbReference type="Gene3D" id="3.40.1110.10">
    <property type="entry name" value="Calcium-transporting ATPase, cytoplasmic domain N"/>
    <property type="match status" value="2"/>
</dbReference>
<dbReference type="GO" id="GO:0005507">
    <property type="term" value="F:copper ion binding"/>
    <property type="evidence" value="ECO:0007669"/>
    <property type="project" value="TreeGrafter"/>
</dbReference>
<dbReference type="InterPro" id="IPR018303">
    <property type="entry name" value="ATPase_P-typ_P_site"/>
</dbReference>
<keyword evidence="4 11" id="KW-0812">Transmembrane</keyword>
<feature type="domain" description="TRASH" evidence="12">
    <location>
        <begin position="21"/>
        <end position="59"/>
    </location>
</feature>
<dbReference type="InterPro" id="IPR001757">
    <property type="entry name" value="P_typ_ATPase"/>
</dbReference>
<dbReference type="NCBIfam" id="TIGR01511">
    <property type="entry name" value="ATPase-IB1_Cu"/>
    <property type="match status" value="1"/>
</dbReference>
<keyword evidence="10 11" id="KW-0472">Membrane</keyword>
<dbReference type="Pfam" id="PF00702">
    <property type="entry name" value="Hydrolase"/>
    <property type="match status" value="1"/>
</dbReference>
<dbReference type="InterPro" id="IPR008250">
    <property type="entry name" value="ATPase_P-typ_transduc_dom_A_sf"/>
</dbReference>
<dbReference type="SUPFAM" id="SSF81653">
    <property type="entry name" value="Calcium ATPase, transduction domain A"/>
    <property type="match status" value="1"/>
</dbReference>
<dbReference type="InterPro" id="IPR009078">
    <property type="entry name" value="Ferritin-like_SF"/>
</dbReference>
<feature type="transmembrane region" description="Helical" evidence="11">
    <location>
        <begin position="238"/>
        <end position="258"/>
    </location>
</feature>
<feature type="domain" description="TRASH" evidence="12">
    <location>
        <begin position="104"/>
        <end position="142"/>
    </location>
</feature>
<dbReference type="PRINTS" id="PR00943">
    <property type="entry name" value="CUATPASE"/>
</dbReference>
<evidence type="ECO:0000256" key="2">
    <source>
        <dbReference type="ARBA" id="ARBA00006024"/>
    </source>
</evidence>
<comment type="similarity">
    <text evidence="2 11">Belongs to the cation transport ATPase (P-type) (TC 3.A.3) family. Type IB subfamily.</text>
</comment>
<dbReference type="InterPro" id="IPR044492">
    <property type="entry name" value="P_typ_ATPase_HD_dom"/>
</dbReference>
<dbReference type="SUPFAM" id="SSF81665">
    <property type="entry name" value="Calcium ATPase, transmembrane domain M"/>
    <property type="match status" value="1"/>
</dbReference>
<evidence type="ECO:0000256" key="11">
    <source>
        <dbReference type="RuleBase" id="RU362081"/>
    </source>
</evidence>
<keyword evidence="6 11" id="KW-0547">Nucleotide-binding</keyword>
<evidence type="ECO:0000313" key="13">
    <source>
        <dbReference type="EMBL" id="SFK81375.1"/>
    </source>
</evidence>
<dbReference type="GO" id="GO:0005886">
    <property type="term" value="C:plasma membrane"/>
    <property type="evidence" value="ECO:0007669"/>
    <property type="project" value="UniProtKB-SubCell"/>
</dbReference>
<dbReference type="InterPro" id="IPR023299">
    <property type="entry name" value="ATPase_P-typ_cyto_dom_N"/>
</dbReference>